<proteinExistence type="predicted"/>
<feature type="compositionally biased region" description="Polar residues" evidence="1">
    <location>
        <begin position="41"/>
        <end position="55"/>
    </location>
</feature>
<feature type="compositionally biased region" description="Basic residues" evidence="1">
    <location>
        <begin position="63"/>
        <end position="73"/>
    </location>
</feature>
<comment type="caution">
    <text evidence="2">The sequence shown here is derived from an EMBL/GenBank/DDBJ whole genome shotgun (WGS) entry which is preliminary data.</text>
</comment>
<keyword evidence="3" id="KW-1185">Reference proteome</keyword>
<reference evidence="2 3" key="1">
    <citation type="submission" date="2024-06" db="EMBL/GenBank/DDBJ databases">
        <title>The Natural Products Discovery Center: Release of the First 8490 Sequenced Strains for Exploring Actinobacteria Biosynthetic Diversity.</title>
        <authorList>
            <person name="Kalkreuter E."/>
            <person name="Kautsar S.A."/>
            <person name="Yang D."/>
            <person name="Bader C.D."/>
            <person name="Teijaro C.N."/>
            <person name="Fluegel L."/>
            <person name="Davis C.M."/>
            <person name="Simpson J.R."/>
            <person name="Lauterbach L."/>
            <person name="Steele A.D."/>
            <person name="Gui C."/>
            <person name="Meng S."/>
            <person name="Li G."/>
            <person name="Viehrig K."/>
            <person name="Ye F."/>
            <person name="Su P."/>
            <person name="Kiefer A.F."/>
            <person name="Nichols A."/>
            <person name="Cepeda A.J."/>
            <person name="Yan W."/>
            <person name="Fan B."/>
            <person name="Jiang Y."/>
            <person name="Adhikari A."/>
            <person name="Zheng C.-J."/>
            <person name="Schuster L."/>
            <person name="Cowan T.M."/>
            <person name="Smanski M.J."/>
            <person name="Chevrette M.G."/>
            <person name="De Carvalho L.P.S."/>
            <person name="Shen B."/>
        </authorList>
    </citation>
    <scope>NUCLEOTIDE SEQUENCE [LARGE SCALE GENOMIC DNA]</scope>
    <source>
        <strain evidence="2 3">NPDC046851</strain>
    </source>
</reference>
<sequence length="73" mass="7746">MTCTLVALPAAAVTPGGAGGIGRPGLSRIPQDTLRNKEPQTSRTGNDIGTGTRRTIQPPRPSAPRKKEHRRYG</sequence>
<evidence type="ECO:0000256" key="1">
    <source>
        <dbReference type="SAM" id="MobiDB-lite"/>
    </source>
</evidence>
<gene>
    <name evidence="2" type="ORF">ABZ931_21855</name>
</gene>
<organism evidence="2 3">
    <name type="scientific">Streptomyces neyagawaensis</name>
    <dbReference type="NCBI Taxonomy" id="42238"/>
    <lineage>
        <taxon>Bacteria</taxon>
        <taxon>Bacillati</taxon>
        <taxon>Actinomycetota</taxon>
        <taxon>Actinomycetes</taxon>
        <taxon>Kitasatosporales</taxon>
        <taxon>Streptomycetaceae</taxon>
        <taxon>Streptomyces</taxon>
    </lineage>
</organism>
<dbReference type="Proteomes" id="UP001551189">
    <property type="component" value="Unassembled WGS sequence"/>
</dbReference>
<evidence type="ECO:0008006" key="4">
    <source>
        <dbReference type="Google" id="ProtNLM"/>
    </source>
</evidence>
<dbReference type="EMBL" id="JBEYXT010000101">
    <property type="protein sequence ID" value="MEU6803633.1"/>
    <property type="molecule type" value="Genomic_DNA"/>
</dbReference>
<evidence type="ECO:0000313" key="2">
    <source>
        <dbReference type="EMBL" id="MEU6803633.1"/>
    </source>
</evidence>
<evidence type="ECO:0000313" key="3">
    <source>
        <dbReference type="Proteomes" id="UP001551189"/>
    </source>
</evidence>
<feature type="region of interest" description="Disordered" evidence="1">
    <location>
        <begin position="13"/>
        <end position="73"/>
    </location>
</feature>
<accession>A0ABV3B2G8</accession>
<protein>
    <recommendedName>
        <fullName evidence="4">Secreted protein</fullName>
    </recommendedName>
</protein>
<name>A0ABV3B2G8_9ACTN</name>
<dbReference type="RefSeq" id="WP_359697668.1">
    <property type="nucleotide sequence ID" value="NZ_JBEYXT010000101.1"/>
</dbReference>